<sequence>MIPNEKNSYADLFSTILNDICDVAQYRTIKGISFSYIHKVAPKITCAHVLTMQPRVYPVKEHMQRNEPETPGSYSCILYGNAYDMPFRISSNGLWLPEVSLTVPLPDSSLTLTYNLEQNLSSTVRAEAVLQHRLFSFEGAFTTYDHFSKATYNAGIATRFKKLRLGTSLIHQLFEDGYRLKTVADFPIKNTTLGAHISSDLHDELVAIISARSNYNDTDFGISLHTYPLTLNSEVVLGFDRCFMMTRVSSMISLGGTVSTLFQRQITASQRIVVSATADLPSSRYDVGVDFQITEST</sequence>
<accession>A0A1J4JHI8</accession>
<dbReference type="OrthoDB" id="10559927at2759"/>
<dbReference type="VEuPathDB" id="TrichDB:TRFO_37083"/>
<dbReference type="RefSeq" id="XP_068349869.1">
    <property type="nucleotide sequence ID" value="XM_068511220.1"/>
</dbReference>
<proteinExistence type="predicted"/>
<dbReference type="AlphaFoldDB" id="A0A1J4JHI8"/>
<dbReference type="Proteomes" id="UP000179807">
    <property type="component" value="Unassembled WGS sequence"/>
</dbReference>
<comment type="caution">
    <text evidence="1">The sequence shown here is derived from an EMBL/GenBank/DDBJ whole genome shotgun (WGS) entry which is preliminary data.</text>
</comment>
<reference evidence="1" key="1">
    <citation type="submission" date="2016-10" db="EMBL/GenBank/DDBJ databases">
        <authorList>
            <person name="Benchimol M."/>
            <person name="Almeida L.G."/>
            <person name="Vasconcelos A.T."/>
            <person name="Perreira-Neves A."/>
            <person name="Rosa I.A."/>
            <person name="Tasca T."/>
            <person name="Bogo M.R."/>
            <person name="de Souza W."/>
        </authorList>
    </citation>
    <scope>NUCLEOTIDE SEQUENCE [LARGE SCALE GENOMIC DNA]</scope>
    <source>
        <strain evidence="1">K</strain>
    </source>
</reference>
<dbReference type="EMBL" id="MLAK01001157">
    <property type="protein sequence ID" value="OHS96732.1"/>
    <property type="molecule type" value="Genomic_DNA"/>
</dbReference>
<evidence type="ECO:0000313" key="1">
    <source>
        <dbReference type="EMBL" id="OHS96732.1"/>
    </source>
</evidence>
<gene>
    <name evidence="1" type="ORF">TRFO_37083</name>
</gene>
<keyword evidence="2" id="KW-1185">Reference proteome</keyword>
<dbReference type="GeneID" id="94845924"/>
<name>A0A1J4JHI8_9EUKA</name>
<protein>
    <submittedName>
        <fullName evidence="1">Uncharacterized protein</fullName>
    </submittedName>
</protein>
<evidence type="ECO:0000313" key="2">
    <source>
        <dbReference type="Proteomes" id="UP000179807"/>
    </source>
</evidence>
<organism evidence="1 2">
    <name type="scientific">Tritrichomonas foetus</name>
    <dbReference type="NCBI Taxonomy" id="1144522"/>
    <lineage>
        <taxon>Eukaryota</taxon>
        <taxon>Metamonada</taxon>
        <taxon>Parabasalia</taxon>
        <taxon>Tritrichomonadida</taxon>
        <taxon>Tritrichomonadidae</taxon>
        <taxon>Tritrichomonas</taxon>
    </lineage>
</organism>